<name>A0A9W6PVT9_9ACTN</name>
<organism evidence="2 3">
    <name type="scientific">Actinomadura rubrobrunea</name>
    <dbReference type="NCBI Taxonomy" id="115335"/>
    <lineage>
        <taxon>Bacteria</taxon>
        <taxon>Bacillati</taxon>
        <taxon>Actinomycetota</taxon>
        <taxon>Actinomycetes</taxon>
        <taxon>Streptosporangiales</taxon>
        <taxon>Thermomonosporaceae</taxon>
        <taxon>Actinomadura</taxon>
    </lineage>
</organism>
<comment type="caution">
    <text evidence="2">The sequence shown here is derived from an EMBL/GenBank/DDBJ whole genome shotgun (WGS) entry which is preliminary data.</text>
</comment>
<reference evidence="2" key="1">
    <citation type="submission" date="2023-02" db="EMBL/GenBank/DDBJ databases">
        <title>Actinomadura rubrobrunea NBRC 14622.</title>
        <authorList>
            <person name="Ichikawa N."/>
            <person name="Sato H."/>
            <person name="Tonouchi N."/>
        </authorList>
    </citation>
    <scope>NUCLEOTIDE SEQUENCE</scope>
    <source>
        <strain evidence="2">NBRC 14622</strain>
    </source>
</reference>
<accession>A0A9W6PVT9</accession>
<evidence type="ECO:0000313" key="3">
    <source>
        <dbReference type="Proteomes" id="UP001165124"/>
    </source>
</evidence>
<gene>
    <name evidence="2" type="ORF">Arub01_30440</name>
</gene>
<evidence type="ECO:0000256" key="1">
    <source>
        <dbReference type="SAM" id="MobiDB-lite"/>
    </source>
</evidence>
<sequence length="100" mass="11132">MIHKFVRLSDAVVRRGRCQWFMWAAFPKPPQRRMEAWRDRRKLAAERVVKLVTKLRGGVVVAAGGRQSDATEPGTSGKVMSPSSSPGWGFRANGNLPGRL</sequence>
<dbReference type="Proteomes" id="UP001165124">
    <property type="component" value="Unassembled WGS sequence"/>
</dbReference>
<proteinExistence type="predicted"/>
<feature type="region of interest" description="Disordered" evidence="1">
    <location>
        <begin position="64"/>
        <end position="100"/>
    </location>
</feature>
<protein>
    <submittedName>
        <fullName evidence="2">Uncharacterized protein</fullName>
    </submittedName>
</protein>
<evidence type="ECO:0000313" key="2">
    <source>
        <dbReference type="EMBL" id="GLW64800.1"/>
    </source>
</evidence>
<keyword evidence="3" id="KW-1185">Reference proteome</keyword>
<dbReference type="AlphaFoldDB" id="A0A9W6PVT9"/>
<dbReference type="EMBL" id="BSRZ01000006">
    <property type="protein sequence ID" value="GLW64800.1"/>
    <property type="molecule type" value="Genomic_DNA"/>
</dbReference>